<evidence type="ECO:0000313" key="1">
    <source>
        <dbReference type="EMBL" id="KAJ8422681.1"/>
    </source>
</evidence>
<comment type="caution">
    <text evidence="1">The sequence shown here is derived from an EMBL/GenBank/DDBJ whole genome shotgun (WGS) entry which is preliminary data.</text>
</comment>
<dbReference type="EMBL" id="JAKOGI010002180">
    <property type="protein sequence ID" value="KAJ8422681.1"/>
    <property type="molecule type" value="Genomic_DNA"/>
</dbReference>
<reference evidence="1" key="1">
    <citation type="submission" date="2022-04" db="EMBL/GenBank/DDBJ databases">
        <title>Carnegiea gigantea Genome sequencing and assembly v2.</title>
        <authorList>
            <person name="Copetti D."/>
            <person name="Sanderson M.J."/>
            <person name="Burquez A."/>
            <person name="Wojciechowski M.F."/>
        </authorList>
    </citation>
    <scope>NUCLEOTIDE SEQUENCE</scope>
    <source>
        <strain evidence="1">SGP5-SGP5p</strain>
        <tissue evidence="1">Aerial part</tissue>
    </source>
</reference>
<protein>
    <submittedName>
        <fullName evidence="1">Uncharacterized protein</fullName>
    </submittedName>
</protein>
<proteinExistence type="predicted"/>
<dbReference type="Proteomes" id="UP001153076">
    <property type="component" value="Unassembled WGS sequence"/>
</dbReference>
<gene>
    <name evidence="1" type="ORF">Cgig2_000899</name>
</gene>
<accession>A0A9Q1GL23</accession>
<organism evidence="1 2">
    <name type="scientific">Carnegiea gigantea</name>
    <dbReference type="NCBI Taxonomy" id="171969"/>
    <lineage>
        <taxon>Eukaryota</taxon>
        <taxon>Viridiplantae</taxon>
        <taxon>Streptophyta</taxon>
        <taxon>Embryophyta</taxon>
        <taxon>Tracheophyta</taxon>
        <taxon>Spermatophyta</taxon>
        <taxon>Magnoliopsida</taxon>
        <taxon>eudicotyledons</taxon>
        <taxon>Gunneridae</taxon>
        <taxon>Pentapetalae</taxon>
        <taxon>Caryophyllales</taxon>
        <taxon>Cactineae</taxon>
        <taxon>Cactaceae</taxon>
        <taxon>Cactoideae</taxon>
        <taxon>Echinocereeae</taxon>
        <taxon>Carnegiea</taxon>
    </lineage>
</organism>
<evidence type="ECO:0000313" key="2">
    <source>
        <dbReference type="Proteomes" id="UP001153076"/>
    </source>
</evidence>
<name>A0A9Q1GL23_9CARY</name>
<dbReference type="AlphaFoldDB" id="A0A9Q1GL23"/>
<keyword evidence="2" id="KW-1185">Reference proteome</keyword>
<sequence length="196" mass="22523">MGFCWHSSIINPLKETLLDDDKLSRADFAYFVRIRLSLSLIVVRITLSWRTTSLIDSVDNSHVPADLDFDNLPDLETMLYYHNYSHAIEPGPKYYFLGDAIYLREIPLMHFVSGALRSSFPQLIVHMPVTPRGNKVIYLTRMFQRMMINLGLSPNPKNRCCHPSKTIPAIPIQSITPLSHVTNEIKEHFKSSHVEI</sequence>
<dbReference type="OrthoDB" id="1746559at2759"/>